<protein>
    <submittedName>
        <fullName evidence="2">Putative transposase</fullName>
    </submittedName>
</protein>
<keyword evidence="1" id="KW-0175">Coiled coil</keyword>
<evidence type="ECO:0000256" key="1">
    <source>
        <dbReference type="SAM" id="Coils"/>
    </source>
</evidence>
<gene>
    <name evidence="2" type="ORF">NCTC10418_06868</name>
</gene>
<name>A0A376L3T1_ECOLX</name>
<proteinExistence type="predicted"/>
<accession>A0A376L3T1</accession>
<sequence length="186" mass="21609">MPGQPITSELKEKGLIWLLPPYCWSHRQIARKLKISASVVSKWRCELVEQGLLPENEKITSVDVEDWTPERRFSVVLETVTLSKMELADYCRRMGLFVEQVKEWRAISIQAHEKKLTENIRTDRALRDAKNKLRELEKELKRKDKALAEAAAPGILETKLSEKEVNRMTKNTRFSLKSVNGQFVLF</sequence>
<dbReference type="Proteomes" id="UP000255460">
    <property type="component" value="Unassembled WGS sequence"/>
</dbReference>
<organism evidence="2 3">
    <name type="scientific">Escherichia coli</name>
    <dbReference type="NCBI Taxonomy" id="562"/>
    <lineage>
        <taxon>Bacteria</taxon>
        <taxon>Pseudomonadati</taxon>
        <taxon>Pseudomonadota</taxon>
        <taxon>Gammaproteobacteria</taxon>
        <taxon>Enterobacterales</taxon>
        <taxon>Enterobacteriaceae</taxon>
        <taxon>Escherichia</taxon>
    </lineage>
</organism>
<evidence type="ECO:0000313" key="2">
    <source>
        <dbReference type="EMBL" id="STE89146.1"/>
    </source>
</evidence>
<evidence type="ECO:0000313" key="3">
    <source>
        <dbReference type="Proteomes" id="UP000255460"/>
    </source>
</evidence>
<dbReference type="AlphaFoldDB" id="A0A376L3T1"/>
<reference evidence="2 3" key="1">
    <citation type="submission" date="2018-06" db="EMBL/GenBank/DDBJ databases">
        <authorList>
            <consortium name="Pathogen Informatics"/>
            <person name="Doyle S."/>
        </authorList>
    </citation>
    <scope>NUCLEOTIDE SEQUENCE [LARGE SCALE GENOMIC DNA]</scope>
    <source>
        <strain evidence="2 3">NCTC10418</strain>
    </source>
</reference>
<dbReference type="EMBL" id="UFZQ01000001">
    <property type="protein sequence ID" value="STE89146.1"/>
    <property type="molecule type" value="Genomic_DNA"/>
</dbReference>
<feature type="coiled-coil region" evidence="1">
    <location>
        <begin position="119"/>
        <end position="149"/>
    </location>
</feature>